<dbReference type="Pfam" id="PF08545">
    <property type="entry name" value="ACP_syn_III"/>
    <property type="match status" value="1"/>
</dbReference>
<comment type="caution">
    <text evidence="2">The sequence shown here is derived from an EMBL/GenBank/DDBJ whole genome shotgun (WGS) entry which is preliminary data.</text>
</comment>
<dbReference type="GO" id="GO:0044550">
    <property type="term" value="P:secondary metabolite biosynthetic process"/>
    <property type="evidence" value="ECO:0007669"/>
    <property type="project" value="TreeGrafter"/>
</dbReference>
<dbReference type="PANTHER" id="PTHR34069:SF2">
    <property type="entry name" value="BETA-KETOACYL-[ACYL-CARRIER-PROTEIN] SYNTHASE III"/>
    <property type="match status" value="1"/>
</dbReference>
<evidence type="ECO:0000313" key="3">
    <source>
        <dbReference type="Proteomes" id="UP000442109"/>
    </source>
</evidence>
<dbReference type="Gene3D" id="3.40.47.10">
    <property type="match status" value="1"/>
</dbReference>
<dbReference type="GO" id="GO:0004315">
    <property type="term" value="F:3-oxoacyl-[acyl-carrier-protein] synthase activity"/>
    <property type="evidence" value="ECO:0007669"/>
    <property type="project" value="InterPro"/>
</dbReference>
<reference evidence="2 3" key="1">
    <citation type="journal article" date="2019" name="PLoS ONE">
        <title>Pup mortality in New Zealand sea lions (Phocarctos hookeri) at Enderby Island, Auckland Islands, 2013-18.</title>
        <authorList>
            <person name="Michael S.A."/>
            <person name="Hayman D.T.S."/>
            <person name="Gray R."/>
            <person name="Zhang J."/>
            <person name="Rogers L."/>
            <person name="Roe W.D."/>
        </authorList>
    </citation>
    <scope>NUCLEOTIDE SEQUENCE [LARGE SCALE GENOMIC DNA]</scope>
    <source>
        <strain evidence="2 3">SM868</strain>
    </source>
</reference>
<gene>
    <name evidence="2" type="ORF">GB996_12240</name>
</gene>
<dbReference type="SUPFAM" id="SSF53901">
    <property type="entry name" value="Thiolase-like"/>
    <property type="match status" value="1"/>
</dbReference>
<evidence type="ECO:0000259" key="1">
    <source>
        <dbReference type="Pfam" id="PF08545"/>
    </source>
</evidence>
<proteinExistence type="predicted"/>
<protein>
    <submittedName>
        <fullName evidence="2">3-oxoacyl-ACP synthase</fullName>
    </submittedName>
</protein>
<dbReference type="EMBL" id="WFKQ01000131">
    <property type="protein sequence ID" value="MUG33541.1"/>
    <property type="molecule type" value="Genomic_DNA"/>
</dbReference>
<dbReference type="AlphaFoldDB" id="A0A844M3N0"/>
<organism evidence="2 3">
    <name type="scientific">Psychrobacter sanguinis</name>
    <dbReference type="NCBI Taxonomy" id="861445"/>
    <lineage>
        <taxon>Bacteria</taxon>
        <taxon>Pseudomonadati</taxon>
        <taxon>Pseudomonadota</taxon>
        <taxon>Gammaproteobacteria</taxon>
        <taxon>Moraxellales</taxon>
        <taxon>Moraxellaceae</taxon>
        <taxon>Psychrobacter</taxon>
    </lineage>
</organism>
<keyword evidence="3" id="KW-1185">Reference proteome</keyword>
<feature type="non-terminal residue" evidence="2">
    <location>
        <position position="1"/>
    </location>
</feature>
<feature type="domain" description="Beta-ketoacyl-[acyl-carrier-protein] synthase III N-terminal" evidence="1">
    <location>
        <begin position="54"/>
        <end position="86"/>
    </location>
</feature>
<sequence length="86" mass="8757">DLAIRVAEELLTQSGQAAEAIDFIIVATISPDSSMPSTAAKVQGALGAHRAFAFDLTAACSGFVFALATADKLISSGAYQRGIVIG</sequence>
<accession>A0A844M3N0</accession>
<evidence type="ECO:0000313" key="2">
    <source>
        <dbReference type="EMBL" id="MUG33541.1"/>
    </source>
</evidence>
<dbReference type="InterPro" id="IPR013751">
    <property type="entry name" value="ACP_syn_III_N"/>
</dbReference>
<dbReference type="InterPro" id="IPR016039">
    <property type="entry name" value="Thiolase-like"/>
</dbReference>
<dbReference type="PANTHER" id="PTHR34069">
    <property type="entry name" value="3-OXOACYL-[ACYL-CARRIER-PROTEIN] SYNTHASE 3"/>
    <property type="match status" value="1"/>
</dbReference>
<name>A0A844M3N0_9GAMM</name>
<dbReference type="GO" id="GO:0006633">
    <property type="term" value="P:fatty acid biosynthetic process"/>
    <property type="evidence" value="ECO:0007669"/>
    <property type="project" value="InterPro"/>
</dbReference>
<dbReference type="Proteomes" id="UP000442109">
    <property type="component" value="Unassembled WGS sequence"/>
</dbReference>
<feature type="non-terminal residue" evidence="2">
    <location>
        <position position="86"/>
    </location>
</feature>